<organism evidence="21 22">
    <name type="scientific">Xyrichtys novacula</name>
    <name type="common">Pearly razorfish</name>
    <name type="synonym">Hemipteronotus novacula</name>
    <dbReference type="NCBI Taxonomy" id="13765"/>
    <lineage>
        <taxon>Eukaryota</taxon>
        <taxon>Metazoa</taxon>
        <taxon>Chordata</taxon>
        <taxon>Craniata</taxon>
        <taxon>Vertebrata</taxon>
        <taxon>Euteleostomi</taxon>
        <taxon>Actinopterygii</taxon>
        <taxon>Neopterygii</taxon>
        <taxon>Teleostei</taxon>
        <taxon>Neoteleostei</taxon>
        <taxon>Acanthomorphata</taxon>
        <taxon>Eupercaria</taxon>
        <taxon>Labriformes</taxon>
        <taxon>Labridae</taxon>
        <taxon>Xyrichtys</taxon>
    </lineage>
</organism>
<evidence type="ECO:0000256" key="7">
    <source>
        <dbReference type="ARBA" id="ARBA00022670"/>
    </source>
</evidence>
<dbReference type="PANTHER" id="PTHR38340:SF1">
    <property type="entry name" value="S-LAYER PROTEIN"/>
    <property type="match status" value="1"/>
</dbReference>
<protein>
    <submittedName>
        <fullName evidence="21">Uncharacterized protein LOC122876757</fullName>
    </submittedName>
</protein>
<dbReference type="InterPro" id="IPR020974">
    <property type="entry name" value="CPD_dom"/>
</dbReference>
<evidence type="ECO:0000256" key="15">
    <source>
        <dbReference type="ARBA" id="ARBA00022870"/>
    </source>
</evidence>
<evidence type="ECO:0000256" key="5">
    <source>
        <dbReference type="ARBA" id="ARBA00022525"/>
    </source>
</evidence>
<dbReference type="EMBL" id="OY660875">
    <property type="protein sequence ID" value="CAJ1069569.1"/>
    <property type="molecule type" value="Genomic_DNA"/>
</dbReference>
<dbReference type="GO" id="GO:0008234">
    <property type="term" value="F:cysteine-type peptidase activity"/>
    <property type="evidence" value="ECO:0007669"/>
    <property type="project" value="UniProtKB-KW"/>
</dbReference>
<evidence type="ECO:0000313" key="21">
    <source>
        <dbReference type="EMBL" id="CAJ1069569.1"/>
    </source>
</evidence>
<evidence type="ECO:0000256" key="11">
    <source>
        <dbReference type="ARBA" id="ARBA00022801"/>
    </source>
</evidence>
<dbReference type="Gene3D" id="3.40.50.11050">
    <property type="match status" value="1"/>
</dbReference>
<dbReference type="GO" id="GO:0005509">
    <property type="term" value="F:calcium ion binding"/>
    <property type="evidence" value="ECO:0007669"/>
    <property type="project" value="InterPro"/>
</dbReference>
<evidence type="ECO:0000259" key="20">
    <source>
        <dbReference type="PROSITE" id="PS51771"/>
    </source>
</evidence>
<comment type="cofactor">
    <cofactor evidence="1">
        <name>Mg(2+)</name>
        <dbReference type="ChEBI" id="CHEBI:18420"/>
    </cofactor>
</comment>
<evidence type="ECO:0000256" key="8">
    <source>
        <dbReference type="ARBA" id="ARBA00022679"/>
    </source>
</evidence>
<sequence>MFTLLCREMAGGMRKWRALRLLIFFSLLSLSGQFEVKEDEWEELGTDIAALHRLKGLSEQMFHERIQQPRTQRDASIHVTRVKRSSKKLDLDQNPTLLHDELDKCQESFTSCVIQAEQDLESFLSAIDDHKIQDWLFSASEVSYSYSQKLLVMTDEDEATKERVQQEYILDPLYSVKVSRDCLNNASCLPGADGSTVVKIFGKVSDDGHSVSGLSGSSLAELMLMPSFKGVPVFSLDGNTTADFHRNFVRVLMVHGNRAVLETNKGNDKIYQVMNEPDTVSTRQLPQQPIDHTTQYDNQHILMLQDNSAVRAAAEALYEKHPSSSSLYILDNNQIPKLVKGEHVPLSENSRLSLVGHGHKDSSEKMKLAGFTASQIEKIVERTDRIGDKIKTINIVGCDVGSDESFAETLLKGLHDNAGIETALHLRDTVIQVKSTGEKITQEITTDGVRWRLKDETSKLVATLDANGNVITRQKSDSKGKVVFTDERNILGKKQIEERFLKYRHNSPKDPKRFINEKIFKEFPNPEQVRGRFDELQAMSWGLFHEEVPLPPVVNTENLEISSQYEIGIKRNNKMLWVSTEKKKKEILSKCYEIKSGEDVRSVIHNYATEGQDDITYLMINDWILSVDPQSLYVYPIGKKLDNNQRESQQRKEIRGYIEEQIGNEKYPEMQRHILGNSPEAEYTAKTEYANFVRNVFVGDRTASISPSTEAWYATHFAASVISESVRNFRTLPLVLMALTMTKSDNNNVREKGLSFLFEEHPMARGGSWIDPGSRGHFGTATPEGSSKLTNKYNPSNLGQLKNALNKVLHKEDAFNKFWSETYGGDVKSQLLKMAENFKLTGSNEEGLKTISKNYEDFKNTLEAIDFSRASADSSIIQASGALGGYDDGHVTSQDIRSASQLENSVKLESYYSRARALSSEELRNHIQTNYGENLKGLRVKEGSAKIKNGQFICHLEVDGVEPRELKFQLSPESQHYNEKVKSMINTVAHETDTHSTVSAHTGNNIMEHAATTVGALGLLLGLKGAVRAFEEGHVKEGVIGTFQTVHGVAAITTSAIAKVALSSETRIAKAAAVIMKNPAMKGTMAVIPLVGIGFGIYNVGQDLARKDTLGYIDAAFDGTMVALDFVELFQPELMPFIAPVNLALSTVRMVFDDIFMGVQDELNSLPPDAGILEKVVAVALGIEEGIFDFEMHVLSIIFDFHYDEIKQGQKIVEEMSDYHRYYKVITQDDGTSAIDFNLSWNGGGIQFVLAEQGPSELCMDYFLSRDEKIRKRCWSIDTKGSNDIILGLGQSHQLEYKELEMKVLFFIPVGTVTVVSNTTAIQSSRYGRYTGNSNANRFFAIQTADHNHPIEYMLSYYYILSGEPGDDIFFLGPQRSYVYGAGGKDTYLIPKKGGKTIINNYDQDKAQDTLHFSVPYRDISVSKSGDSVVLMYEGSHTVMIEGWFLGDTYQHMNMMSEDGVLFEISPTVISSVQLVAKGINCMFEKQGRTVNTLVPLLQTVINILGSKYDDVLIGNEQRNLLDGGGGHDLLKGGEGEDMYIVKSSTQSSIVIDNYSDDAKTDLVTIEANLHSFSVRVDHQNLLLYASRDNTYFFVTLKGWFISPAHRHLFIVTKDMITFTLSDNVTNCMSSDPFTRCIRSSNIDYSKSPSALVVDLEKDEALDGVTEIRGSHLSDVIRGNKEHNVIIPGEGNDYVEGRGGEDWYVITPGQGTKTINNQSPDTALDYLFLKEGFQNIVCDCKGQNIIISLHGRVDIILQNWFVSKNHQHLQIKTGDGVTAGLISDISNCDRSLMLPLTFDFTKQNPEPLFPFRMKFLRWLANVESDSLDIRYYPHYSFSKRMALTEIFSSDGKVMVMDRVNSVKEMLGSPGFDIMVGNSNANVLDPYTGGALLIGGGGKDIYRIKRGYGYRIMIDNFAEDQNTDTVLVDMDFLSGSQVTLDSYERDVIISITTNGEKIRLQLLNYNNGFQHQHVEFQSSDGVKFLLKSGNSTGEFPTYEMEAFKVTLKTSQVDCRLDLSSQTNLSQVHTVQGCPSLSNNILGNAHDNALIGGWKNDVLEGGAGKDTLIGGAGNDILIGGIGDDTLYGEDGNDTMMGNFGSDVFFPGPGADLVDGGPGKDTVLYRGDHDTGKGVYVNLLIGQGRYADAEGDVLKDVETVIGTIYSDILVSGYESCLLKGSDGDDILVSTGDDYLIGDDGNDIYMLAFHHGAVTINNCAKDNAMDVLYLSSGLTPTFDHQLLSDGVLLTFYGQNQTTIKIFLKGWVNDSSECGHLRLIFSDVEVSVDWLLNRCQRRQSN</sequence>
<dbReference type="PANTHER" id="PTHR38340">
    <property type="entry name" value="S-LAYER PROTEIN"/>
    <property type="match status" value="1"/>
</dbReference>
<evidence type="ECO:0000256" key="3">
    <source>
        <dbReference type="ARBA" id="ARBA00004551"/>
    </source>
</evidence>
<proteinExistence type="predicted"/>
<dbReference type="GO" id="GO:0043657">
    <property type="term" value="C:host cell"/>
    <property type="evidence" value="ECO:0007669"/>
    <property type="project" value="UniProtKB-SubCell"/>
</dbReference>
<dbReference type="InterPro" id="IPR018511">
    <property type="entry name" value="Hemolysin-typ_Ca-bd_CS"/>
</dbReference>
<dbReference type="Gene3D" id="2.150.10.10">
    <property type="entry name" value="Serralysin-like metalloprotease, C-terminal"/>
    <property type="match status" value="4"/>
</dbReference>
<keyword evidence="13" id="KW-0068">Autocatalytic cleavage</keyword>
<dbReference type="PROSITE" id="PS51771">
    <property type="entry name" value="CGT_MARTX_CPD"/>
    <property type="match status" value="1"/>
</dbReference>
<evidence type="ECO:0000256" key="12">
    <source>
        <dbReference type="ARBA" id="ARBA00022807"/>
    </source>
</evidence>
<keyword evidence="18" id="KW-0472">Membrane</keyword>
<dbReference type="InterPro" id="IPR001343">
    <property type="entry name" value="Hemolysn_Ca-bd"/>
</dbReference>
<dbReference type="GO" id="GO:0016740">
    <property type="term" value="F:transferase activity"/>
    <property type="evidence" value="ECO:0007669"/>
    <property type="project" value="UniProtKB-KW"/>
</dbReference>
<feature type="signal peptide" evidence="19">
    <location>
        <begin position="1"/>
        <end position="33"/>
    </location>
</feature>
<keyword evidence="10" id="KW-0677">Repeat</keyword>
<keyword evidence="9" id="KW-0479">Metal-binding</keyword>
<dbReference type="InterPro" id="IPR050557">
    <property type="entry name" value="RTX_toxin/Mannuronan_C5-epim"/>
</dbReference>
<keyword evidence="12" id="KW-0788">Thiol protease</keyword>
<dbReference type="GO" id="GO:0006508">
    <property type="term" value="P:proteolysis"/>
    <property type="evidence" value="ECO:0007669"/>
    <property type="project" value="UniProtKB-KW"/>
</dbReference>
<dbReference type="Pfam" id="PF00353">
    <property type="entry name" value="HemolysinCabind"/>
    <property type="match status" value="4"/>
</dbReference>
<evidence type="ECO:0000256" key="10">
    <source>
        <dbReference type="ARBA" id="ARBA00022737"/>
    </source>
</evidence>
<dbReference type="PROSITE" id="PS00330">
    <property type="entry name" value="HEMOLYSIN_CALCIUM"/>
    <property type="match status" value="1"/>
</dbReference>
<gene>
    <name evidence="21" type="ORF">XNOV1_A008418</name>
</gene>
<keyword evidence="11" id="KW-0378">Hydrolase</keyword>
<dbReference type="GO" id="GO:0090729">
    <property type="term" value="F:toxin activity"/>
    <property type="evidence" value="ECO:0007669"/>
    <property type="project" value="UniProtKB-KW"/>
</dbReference>
<accession>A0AAV1G991</accession>
<keyword evidence="5" id="KW-0964">Secreted</keyword>
<keyword evidence="6" id="KW-0800">Toxin</keyword>
<evidence type="ECO:0000256" key="6">
    <source>
        <dbReference type="ARBA" id="ARBA00022656"/>
    </source>
</evidence>
<evidence type="ECO:0000256" key="19">
    <source>
        <dbReference type="SAM" id="SignalP"/>
    </source>
</evidence>
<evidence type="ECO:0000256" key="13">
    <source>
        <dbReference type="ARBA" id="ARBA00022813"/>
    </source>
</evidence>
<keyword evidence="16" id="KW-0843">Virulence</keyword>
<evidence type="ECO:0000256" key="16">
    <source>
        <dbReference type="ARBA" id="ARBA00023026"/>
    </source>
</evidence>
<keyword evidence="19" id="KW-0732">Signal</keyword>
<evidence type="ECO:0000256" key="14">
    <source>
        <dbReference type="ARBA" id="ARBA00022842"/>
    </source>
</evidence>
<comment type="subcellular location">
    <subcellularLocation>
        <location evidence="2">Host cell</location>
    </subcellularLocation>
    <subcellularLocation>
        <location evidence="3">Host membrane</location>
    </subcellularLocation>
    <subcellularLocation>
        <location evidence="4">Secreted</location>
    </subcellularLocation>
</comment>
<evidence type="ECO:0000256" key="9">
    <source>
        <dbReference type="ARBA" id="ARBA00022723"/>
    </source>
</evidence>
<keyword evidence="7" id="KW-0645">Protease</keyword>
<dbReference type="GO" id="GO:0008289">
    <property type="term" value="F:lipid binding"/>
    <property type="evidence" value="ECO:0007669"/>
    <property type="project" value="UniProtKB-KW"/>
</dbReference>
<dbReference type="SUPFAM" id="SSF51120">
    <property type="entry name" value="beta-Roll"/>
    <property type="match status" value="6"/>
</dbReference>
<feature type="domain" description="Peptidase C80" evidence="20">
    <location>
        <begin position="287"/>
        <end position="473"/>
    </location>
</feature>
<feature type="chain" id="PRO_5043729391" evidence="19">
    <location>
        <begin position="34"/>
        <end position="2296"/>
    </location>
</feature>
<evidence type="ECO:0000256" key="4">
    <source>
        <dbReference type="ARBA" id="ARBA00004613"/>
    </source>
</evidence>
<reference evidence="21" key="1">
    <citation type="submission" date="2023-08" db="EMBL/GenBank/DDBJ databases">
        <authorList>
            <person name="Alioto T."/>
            <person name="Alioto T."/>
            <person name="Gomez Garrido J."/>
        </authorList>
    </citation>
    <scope>NUCLEOTIDE SEQUENCE</scope>
</reference>
<evidence type="ECO:0000256" key="17">
    <source>
        <dbReference type="ARBA" id="ARBA00023121"/>
    </source>
</evidence>
<keyword evidence="22" id="KW-1185">Reference proteome</keyword>
<name>A0AAV1G991_XYRNO</name>
<dbReference type="Proteomes" id="UP001178508">
    <property type="component" value="Chromosome 12"/>
</dbReference>
<keyword evidence="14" id="KW-0460">Magnesium</keyword>
<evidence type="ECO:0000256" key="2">
    <source>
        <dbReference type="ARBA" id="ARBA00004340"/>
    </source>
</evidence>
<dbReference type="PRINTS" id="PR00313">
    <property type="entry name" value="CABNDNGRPT"/>
</dbReference>
<dbReference type="InterPro" id="IPR011049">
    <property type="entry name" value="Serralysin-like_metalloprot_C"/>
</dbReference>
<keyword evidence="17" id="KW-0446">Lipid-binding</keyword>
<evidence type="ECO:0000256" key="1">
    <source>
        <dbReference type="ARBA" id="ARBA00001946"/>
    </source>
</evidence>
<keyword evidence="8" id="KW-0808">Transferase</keyword>
<dbReference type="CDD" id="cd20500">
    <property type="entry name" value="Peptidase_C80"/>
    <property type="match status" value="1"/>
</dbReference>
<evidence type="ECO:0000313" key="22">
    <source>
        <dbReference type="Proteomes" id="UP001178508"/>
    </source>
</evidence>
<keyword evidence="15" id="KW-1043">Host membrane</keyword>
<evidence type="ECO:0000256" key="18">
    <source>
        <dbReference type="ARBA" id="ARBA00023136"/>
    </source>
</evidence>
<dbReference type="GO" id="GO:0005576">
    <property type="term" value="C:extracellular region"/>
    <property type="evidence" value="ECO:0007669"/>
    <property type="project" value="UniProtKB-SubCell"/>
</dbReference>
<dbReference type="Pfam" id="PF11713">
    <property type="entry name" value="Peptidase_C80"/>
    <property type="match status" value="1"/>
</dbReference>
<dbReference type="InterPro" id="IPR038383">
    <property type="entry name" value="CPD_dom_sf"/>
</dbReference>